<keyword evidence="10 12" id="KW-0807">Transducer</keyword>
<keyword evidence="8 12" id="KW-0472">Membrane</keyword>
<feature type="transmembrane region" description="Helical" evidence="13">
    <location>
        <begin position="57"/>
        <end position="78"/>
    </location>
</feature>
<evidence type="ECO:0000256" key="12">
    <source>
        <dbReference type="RuleBase" id="RU004424"/>
    </source>
</evidence>
<evidence type="ECO:0000256" key="9">
    <source>
        <dbReference type="ARBA" id="ARBA00023170"/>
    </source>
</evidence>
<dbReference type="AlphaFoldDB" id="A0A8C8YH96"/>
<evidence type="ECO:0000256" key="13">
    <source>
        <dbReference type="SAM" id="Phobius"/>
    </source>
</evidence>
<evidence type="ECO:0000256" key="11">
    <source>
        <dbReference type="RuleBase" id="RU004423"/>
    </source>
</evidence>
<proteinExistence type="inferred from homology"/>
<dbReference type="InterPro" id="IPR017452">
    <property type="entry name" value="GPCR_Rhodpsn_7TM"/>
</dbReference>
<accession>A0A8C8YH96</accession>
<dbReference type="GO" id="GO:0033038">
    <property type="term" value="F:bitter taste receptor activity"/>
    <property type="evidence" value="ECO:0007669"/>
    <property type="project" value="InterPro"/>
</dbReference>
<dbReference type="FunFam" id="1.20.1070.10:FF:000042">
    <property type="entry name" value="Taste receptor type 2 member 7"/>
    <property type="match status" value="1"/>
</dbReference>
<evidence type="ECO:0000256" key="2">
    <source>
        <dbReference type="ARBA" id="ARBA00007376"/>
    </source>
</evidence>
<keyword evidence="6 13" id="KW-1133">Transmembrane helix</keyword>
<feature type="transmembrane region" description="Helical" evidence="13">
    <location>
        <begin position="84"/>
        <end position="109"/>
    </location>
</feature>
<evidence type="ECO:0000256" key="10">
    <source>
        <dbReference type="ARBA" id="ARBA00023224"/>
    </source>
</evidence>
<keyword evidence="9 12" id="KW-0675">Receptor</keyword>
<feature type="transmembrane region" description="Helical" evidence="13">
    <location>
        <begin position="177"/>
        <end position="205"/>
    </location>
</feature>
<evidence type="ECO:0000256" key="5">
    <source>
        <dbReference type="ARBA" id="ARBA00022692"/>
    </source>
</evidence>
<evidence type="ECO:0000256" key="6">
    <source>
        <dbReference type="ARBA" id="ARBA00022989"/>
    </source>
</evidence>
<evidence type="ECO:0000256" key="7">
    <source>
        <dbReference type="ARBA" id="ARBA00023040"/>
    </source>
</evidence>
<dbReference type="GeneTree" id="ENSGT01150000286975"/>
<dbReference type="CDD" id="cd15024">
    <property type="entry name" value="7tm_TAS2R42"/>
    <property type="match status" value="1"/>
</dbReference>
<dbReference type="InterPro" id="IPR007960">
    <property type="entry name" value="TAS2R"/>
</dbReference>
<evidence type="ECO:0000313" key="16">
    <source>
        <dbReference type="Proteomes" id="UP000694414"/>
    </source>
</evidence>
<comment type="similarity">
    <text evidence="2 11">Belongs to the G-protein coupled receptor T2R family.</text>
</comment>
<keyword evidence="3 12" id="KW-0919">Taste</keyword>
<protein>
    <recommendedName>
        <fullName evidence="12">Taste receptor type 2</fullName>
    </recommendedName>
</protein>
<keyword evidence="16" id="KW-1185">Reference proteome</keyword>
<feature type="transmembrane region" description="Helical" evidence="13">
    <location>
        <begin position="17"/>
        <end position="36"/>
    </location>
</feature>
<dbReference type="SUPFAM" id="SSF81321">
    <property type="entry name" value="Family A G protein-coupled receptor-like"/>
    <property type="match status" value="1"/>
</dbReference>
<dbReference type="Ensembl" id="ENSPSMT00000002761.1">
    <property type="protein sequence ID" value="ENSPSMP00000002335.1"/>
    <property type="gene ID" value="ENSPSMG00000001811.1"/>
</dbReference>
<sequence length="311" mass="35469">MPSGIENTFLIAEIGEFIIGMLGNGLIVLVNGIDWVKSQKISLADGILTSLALSRIIQLWIMLFESFLMVLWPHLYVIGKLTKFLAIFSALANHLATWFATCLSVFYFFKIANFSHPCFIWLRWRISRVLLALLLLSLFLLFFNVALMDMLTGFWAFNVYNKHERNSTLPSDVSTTVYYNSWIVFTLIYLIPFLLSLTSLVLLFLSLMRHIRNLQLNSMGSRDVSTQAHKRAMKMVTSFLLFFVVHVFSIILSGWIFLRPPKPLANFFVMFTSTIFPSGHSFVLILGNSKLRQTAVGLLQHLNGIPILTSL</sequence>
<dbReference type="GO" id="GO:0004930">
    <property type="term" value="F:G protein-coupled receptor activity"/>
    <property type="evidence" value="ECO:0007669"/>
    <property type="project" value="UniProtKB-KW"/>
</dbReference>
<evidence type="ECO:0000259" key="14">
    <source>
        <dbReference type="PROSITE" id="PS50262"/>
    </source>
</evidence>
<keyword evidence="4 12" id="KW-0716">Sensory transduction</keyword>
<feature type="transmembrane region" description="Helical" evidence="13">
    <location>
        <begin position="239"/>
        <end position="258"/>
    </location>
</feature>
<reference evidence="15" key="2">
    <citation type="submission" date="2025-09" db="UniProtKB">
        <authorList>
            <consortium name="Ensembl"/>
        </authorList>
    </citation>
    <scope>IDENTIFICATION</scope>
</reference>
<comment type="subcellular location">
    <subcellularLocation>
        <location evidence="1 12">Membrane</location>
        <topology evidence="1 12">Multi-pass membrane protein</topology>
    </subcellularLocation>
</comment>
<keyword evidence="5 12" id="KW-0812">Transmembrane</keyword>
<dbReference type="PROSITE" id="PS50262">
    <property type="entry name" value="G_PROTEIN_RECEP_F1_2"/>
    <property type="match status" value="1"/>
</dbReference>
<reference evidence="15" key="1">
    <citation type="submission" date="2025-08" db="UniProtKB">
        <authorList>
            <consortium name="Ensembl"/>
        </authorList>
    </citation>
    <scope>IDENTIFICATION</scope>
</reference>
<organism evidence="15 16">
    <name type="scientific">Prolemur simus</name>
    <name type="common">Greater bamboo lemur</name>
    <name type="synonym">Hapalemur simus</name>
    <dbReference type="NCBI Taxonomy" id="1328070"/>
    <lineage>
        <taxon>Eukaryota</taxon>
        <taxon>Metazoa</taxon>
        <taxon>Chordata</taxon>
        <taxon>Craniata</taxon>
        <taxon>Vertebrata</taxon>
        <taxon>Euteleostomi</taxon>
        <taxon>Mammalia</taxon>
        <taxon>Eutheria</taxon>
        <taxon>Euarchontoglires</taxon>
        <taxon>Primates</taxon>
        <taxon>Strepsirrhini</taxon>
        <taxon>Lemuriformes</taxon>
        <taxon>Lemuridae</taxon>
        <taxon>Prolemur</taxon>
    </lineage>
</organism>
<name>A0A8C8YH96_PROSS</name>
<evidence type="ECO:0000256" key="8">
    <source>
        <dbReference type="ARBA" id="ARBA00023136"/>
    </source>
</evidence>
<dbReference type="Gene3D" id="1.20.1070.10">
    <property type="entry name" value="Rhodopsin 7-helix transmembrane proteins"/>
    <property type="match status" value="1"/>
</dbReference>
<dbReference type="Proteomes" id="UP000694414">
    <property type="component" value="Unplaced"/>
</dbReference>
<evidence type="ECO:0000256" key="1">
    <source>
        <dbReference type="ARBA" id="ARBA00004141"/>
    </source>
</evidence>
<dbReference type="Pfam" id="PF05296">
    <property type="entry name" value="TAS2R"/>
    <property type="match status" value="1"/>
</dbReference>
<dbReference type="GO" id="GO:0005886">
    <property type="term" value="C:plasma membrane"/>
    <property type="evidence" value="ECO:0007669"/>
    <property type="project" value="UniProtKB-ARBA"/>
</dbReference>
<feature type="domain" description="G-protein coupled receptors family 1 profile" evidence="14">
    <location>
        <begin position="23"/>
        <end position="245"/>
    </location>
</feature>
<keyword evidence="7 12" id="KW-0297">G-protein coupled receptor</keyword>
<dbReference type="PANTHER" id="PTHR11394:SF78">
    <property type="entry name" value="TASTE RECEPTOR TYPE 2"/>
    <property type="match status" value="1"/>
</dbReference>
<evidence type="ECO:0000313" key="15">
    <source>
        <dbReference type="Ensembl" id="ENSPSMP00000002335.1"/>
    </source>
</evidence>
<feature type="transmembrane region" description="Helical" evidence="13">
    <location>
        <begin position="264"/>
        <end position="286"/>
    </location>
</feature>
<feature type="transmembrane region" description="Helical" evidence="13">
    <location>
        <begin position="130"/>
        <end position="157"/>
    </location>
</feature>
<evidence type="ECO:0000256" key="3">
    <source>
        <dbReference type="ARBA" id="ARBA00022480"/>
    </source>
</evidence>
<evidence type="ECO:0000256" key="4">
    <source>
        <dbReference type="ARBA" id="ARBA00022606"/>
    </source>
</evidence>
<dbReference type="PANTHER" id="PTHR11394">
    <property type="entry name" value="TASTE RECEPTOR TYPE 2"/>
    <property type="match status" value="1"/>
</dbReference>